<feature type="domain" description="L,D-TPase catalytic" evidence="10">
    <location>
        <begin position="203"/>
        <end position="338"/>
    </location>
</feature>
<feature type="chain" id="PRO_5046999376" evidence="9">
    <location>
        <begin position="30"/>
        <end position="464"/>
    </location>
</feature>
<feature type="active site" description="Nucleophile" evidence="7">
    <location>
        <position position="313"/>
    </location>
</feature>
<dbReference type="CDD" id="cd16913">
    <property type="entry name" value="YkuD_like"/>
    <property type="match status" value="1"/>
</dbReference>
<dbReference type="EMBL" id="CP136921">
    <property type="protein sequence ID" value="WOO32808.1"/>
    <property type="molecule type" value="Genomic_DNA"/>
</dbReference>
<comment type="pathway">
    <text evidence="1 7">Cell wall biogenesis; peptidoglycan biosynthesis.</text>
</comment>
<reference evidence="11 12" key="1">
    <citation type="submission" date="2023-03" db="EMBL/GenBank/DDBJ databases">
        <title>Diaphorobacter basophil sp. nov., isolated from a sewage-treatment plant.</title>
        <authorList>
            <person name="Yang K."/>
        </authorList>
    </citation>
    <scope>NUCLEOTIDE SEQUENCE [LARGE SCALE GENOMIC DNA]</scope>
    <source>
        <strain evidence="11 12">Y-1</strain>
    </source>
</reference>
<proteinExistence type="inferred from homology"/>
<evidence type="ECO:0000256" key="7">
    <source>
        <dbReference type="PROSITE-ProRule" id="PRU01373"/>
    </source>
</evidence>
<dbReference type="InterPro" id="IPR038063">
    <property type="entry name" value="Transpep_catalytic_dom"/>
</dbReference>
<feature type="compositionally biased region" description="Basic residues" evidence="8">
    <location>
        <begin position="43"/>
        <end position="52"/>
    </location>
</feature>
<evidence type="ECO:0000256" key="9">
    <source>
        <dbReference type="SAM" id="SignalP"/>
    </source>
</evidence>
<name>A0ABZ0J7J5_9BURK</name>
<dbReference type="InterPro" id="IPR056203">
    <property type="entry name" value="Cds6_C"/>
</dbReference>
<dbReference type="PROSITE" id="PS52029">
    <property type="entry name" value="LD_TPASE"/>
    <property type="match status" value="1"/>
</dbReference>
<dbReference type="InterPro" id="IPR005490">
    <property type="entry name" value="LD_TPept_cat_dom"/>
</dbReference>
<evidence type="ECO:0000256" key="2">
    <source>
        <dbReference type="ARBA" id="ARBA00005992"/>
    </source>
</evidence>
<feature type="signal peptide" evidence="9">
    <location>
        <begin position="1"/>
        <end position="29"/>
    </location>
</feature>
<keyword evidence="12" id="KW-1185">Reference proteome</keyword>
<protein>
    <submittedName>
        <fullName evidence="11">L,D-transpeptidase family protein</fullName>
    </submittedName>
</protein>
<dbReference type="Proteomes" id="UP001303211">
    <property type="component" value="Chromosome"/>
</dbReference>
<evidence type="ECO:0000256" key="6">
    <source>
        <dbReference type="ARBA" id="ARBA00023316"/>
    </source>
</evidence>
<dbReference type="RefSeq" id="WP_317702225.1">
    <property type="nucleotide sequence ID" value="NZ_CP136921.1"/>
</dbReference>
<organism evidence="11 12">
    <name type="scientific">Diaphorobacter limosus</name>
    <dbReference type="NCBI Taxonomy" id="3036128"/>
    <lineage>
        <taxon>Bacteria</taxon>
        <taxon>Pseudomonadati</taxon>
        <taxon>Pseudomonadota</taxon>
        <taxon>Betaproteobacteria</taxon>
        <taxon>Burkholderiales</taxon>
        <taxon>Comamonadaceae</taxon>
        <taxon>Diaphorobacter</taxon>
    </lineage>
</organism>
<dbReference type="SUPFAM" id="SSF141523">
    <property type="entry name" value="L,D-transpeptidase catalytic domain-like"/>
    <property type="match status" value="1"/>
</dbReference>
<keyword evidence="5 7" id="KW-0573">Peptidoglycan synthesis</keyword>
<evidence type="ECO:0000313" key="11">
    <source>
        <dbReference type="EMBL" id="WOO32808.1"/>
    </source>
</evidence>
<accession>A0ABZ0J7J5</accession>
<keyword evidence="4 7" id="KW-0133">Cell shape</keyword>
<comment type="similarity">
    <text evidence="2">Belongs to the YkuD family.</text>
</comment>
<sequence length="464" mass="50573">MPLLPCSLGQVLTTVAVAMLLAAPAPALAKKGEQTSEPQRQSATKKKVKRKNPTQTAAALRDGDAERRLLEISQLTAQGRAREALPLAERLVRDHPNFQLAQLALGDLLAARARPLGRVGDVVPAPAVAMAAPPPMAGLKFATATAAPVPQPSAAASALPASATDTLSSLRSELRLRLDSTKAPPPQGSIPAQFLELSARTRHAIAMDASRSRLYLFENTDKGLVLVADYYASVGKLGTEKVVEGDQRTPLGVYYITSRLDPATLNDFYGAGALPINYPNPLDQSRGKTGSGIWLHGTPPDQFSRAPQATDGCLALANPDLERILKTVEPRTTPVVIARQLQWVKPHALQAERQSFHAVLEAWRTARSHGDMQRLLTFYAPEFQGLRNLDLEQWTQTLQAEHRTLRGRAVLLKDKSMLRWTDSSDTMVVTFGELAEGARTGTTRRQYWTRKGAHWQIFFEGVIG</sequence>
<dbReference type="Pfam" id="PF03734">
    <property type="entry name" value="YkuD"/>
    <property type="match status" value="1"/>
</dbReference>
<evidence type="ECO:0000256" key="8">
    <source>
        <dbReference type="SAM" id="MobiDB-lite"/>
    </source>
</evidence>
<feature type="region of interest" description="Disordered" evidence="8">
    <location>
        <begin position="28"/>
        <end position="59"/>
    </location>
</feature>
<feature type="active site" description="Proton donor/acceptor" evidence="7">
    <location>
        <position position="296"/>
    </location>
</feature>
<evidence type="ECO:0000259" key="10">
    <source>
        <dbReference type="PROSITE" id="PS52029"/>
    </source>
</evidence>
<gene>
    <name evidence="11" type="ORF">P4826_01380</name>
</gene>
<dbReference type="PANTHER" id="PTHR36699:SF1">
    <property type="entry name" value="L,D-TRANSPEPTIDASE YAFK-RELATED"/>
    <property type="match status" value="1"/>
</dbReference>
<evidence type="ECO:0000256" key="3">
    <source>
        <dbReference type="ARBA" id="ARBA00022679"/>
    </source>
</evidence>
<keyword evidence="3" id="KW-0808">Transferase</keyword>
<dbReference type="Pfam" id="PF24125">
    <property type="entry name" value="Cds6_C"/>
    <property type="match status" value="1"/>
</dbReference>
<keyword evidence="6 7" id="KW-0961">Cell wall biogenesis/degradation</keyword>
<dbReference type="PANTHER" id="PTHR36699">
    <property type="entry name" value="LD-TRANSPEPTIDASE"/>
    <property type="match status" value="1"/>
</dbReference>
<evidence type="ECO:0000256" key="1">
    <source>
        <dbReference type="ARBA" id="ARBA00004752"/>
    </source>
</evidence>
<keyword evidence="9" id="KW-0732">Signal</keyword>
<evidence type="ECO:0000256" key="4">
    <source>
        <dbReference type="ARBA" id="ARBA00022960"/>
    </source>
</evidence>
<evidence type="ECO:0000313" key="12">
    <source>
        <dbReference type="Proteomes" id="UP001303211"/>
    </source>
</evidence>
<dbReference type="Gene3D" id="2.40.440.10">
    <property type="entry name" value="L,D-transpeptidase catalytic domain-like"/>
    <property type="match status" value="1"/>
</dbReference>
<evidence type="ECO:0000256" key="5">
    <source>
        <dbReference type="ARBA" id="ARBA00022984"/>
    </source>
</evidence>